<dbReference type="InterPro" id="IPR006140">
    <property type="entry name" value="D-isomer_DH_NAD-bd"/>
</dbReference>
<dbReference type="OrthoDB" id="9793626at2"/>
<dbReference type="PROSITE" id="PS00065">
    <property type="entry name" value="D_2_HYDROXYACID_DH_1"/>
    <property type="match status" value="1"/>
</dbReference>
<comment type="similarity">
    <text evidence="1 4">Belongs to the D-isomer specific 2-hydroxyacid dehydrogenase family.</text>
</comment>
<keyword evidence="2 4" id="KW-0560">Oxidoreductase</keyword>
<dbReference type="PANTHER" id="PTHR43761">
    <property type="entry name" value="D-ISOMER SPECIFIC 2-HYDROXYACID DEHYDROGENASE FAMILY PROTEIN (AFU_ORTHOLOGUE AFUA_1G13630)"/>
    <property type="match status" value="1"/>
</dbReference>
<dbReference type="InterPro" id="IPR006139">
    <property type="entry name" value="D-isomer_2_OHA_DH_cat_dom"/>
</dbReference>
<dbReference type="Pfam" id="PF00389">
    <property type="entry name" value="2-Hacid_dh"/>
    <property type="match status" value="1"/>
</dbReference>
<dbReference type="EMBL" id="FORF01000018">
    <property type="protein sequence ID" value="SFJ41969.1"/>
    <property type="molecule type" value="Genomic_DNA"/>
</dbReference>
<keyword evidence="8" id="KW-1185">Reference proteome</keyword>
<keyword evidence="3" id="KW-0520">NAD</keyword>
<dbReference type="RefSeq" id="WP_091523752.1">
    <property type="nucleotide sequence ID" value="NZ_FORF01000018.1"/>
</dbReference>
<proteinExistence type="inferred from homology"/>
<name>A0A1I3R8J5_9HYPH</name>
<evidence type="ECO:0000313" key="7">
    <source>
        <dbReference type="EMBL" id="SFJ41969.1"/>
    </source>
</evidence>
<sequence length="303" mass="32209">MTICFIDCSPFIATLIHEHGIDASGVSIHVGDPAVGELASVVGRARVVINGHTMMDGPMMESCPDLKGIVFLGTGAASYIDLDAAAKLGIAVQTVKGYGDRSIAEHAFALALVAARNISRMDRDLRAGIWDPLDGIELKSRNMGVIGAGGIGSEMVEIARGFGMRVLLWNRTRRPEFAEIQTDIETLLAESDIVSLHLSLSEETRGFLAAPQFARMKRGAILVNTARGAIINEADLLAALASGETVAHAALDVFDTEPLDPTSPLLANSNVTLSAHAGFKTREATERLVRNGLELARGLQSLQ</sequence>
<dbReference type="InterPro" id="IPR029753">
    <property type="entry name" value="D-isomer_DH_CS"/>
</dbReference>
<dbReference type="PANTHER" id="PTHR43761:SF1">
    <property type="entry name" value="D-ISOMER SPECIFIC 2-HYDROXYACID DEHYDROGENASE CATALYTIC DOMAIN-CONTAINING PROTEIN-RELATED"/>
    <property type="match status" value="1"/>
</dbReference>
<dbReference type="InterPro" id="IPR036291">
    <property type="entry name" value="NAD(P)-bd_dom_sf"/>
</dbReference>
<evidence type="ECO:0000256" key="4">
    <source>
        <dbReference type="RuleBase" id="RU003719"/>
    </source>
</evidence>
<evidence type="ECO:0000256" key="1">
    <source>
        <dbReference type="ARBA" id="ARBA00005854"/>
    </source>
</evidence>
<dbReference type="GO" id="GO:0051287">
    <property type="term" value="F:NAD binding"/>
    <property type="evidence" value="ECO:0007669"/>
    <property type="project" value="InterPro"/>
</dbReference>
<gene>
    <name evidence="7" type="ORF">SAMN03080618_02908</name>
</gene>
<dbReference type="Pfam" id="PF02826">
    <property type="entry name" value="2-Hacid_dh_C"/>
    <property type="match status" value="1"/>
</dbReference>
<dbReference type="Proteomes" id="UP000242763">
    <property type="component" value="Unassembled WGS sequence"/>
</dbReference>
<evidence type="ECO:0000259" key="5">
    <source>
        <dbReference type="Pfam" id="PF00389"/>
    </source>
</evidence>
<dbReference type="Gene3D" id="3.40.50.720">
    <property type="entry name" value="NAD(P)-binding Rossmann-like Domain"/>
    <property type="match status" value="2"/>
</dbReference>
<dbReference type="AlphaFoldDB" id="A0A1I3R8J5"/>
<dbReference type="STRING" id="1121003.SAMN03080618_02908"/>
<dbReference type="GO" id="GO:0016616">
    <property type="term" value="F:oxidoreductase activity, acting on the CH-OH group of donors, NAD or NADP as acceptor"/>
    <property type="evidence" value="ECO:0007669"/>
    <property type="project" value="InterPro"/>
</dbReference>
<protein>
    <submittedName>
        <fullName evidence="7">D-3-phosphoglycerate dehydrogenase</fullName>
    </submittedName>
</protein>
<evidence type="ECO:0000313" key="8">
    <source>
        <dbReference type="Proteomes" id="UP000242763"/>
    </source>
</evidence>
<feature type="domain" description="D-isomer specific 2-hydroxyacid dehydrogenase catalytic" evidence="5">
    <location>
        <begin position="38"/>
        <end position="291"/>
    </location>
</feature>
<accession>A0A1I3R8J5</accession>
<evidence type="ECO:0000259" key="6">
    <source>
        <dbReference type="Pfam" id="PF02826"/>
    </source>
</evidence>
<reference evidence="8" key="1">
    <citation type="submission" date="2016-10" db="EMBL/GenBank/DDBJ databases">
        <authorList>
            <person name="Varghese N."/>
            <person name="Submissions S."/>
        </authorList>
    </citation>
    <scope>NUCLEOTIDE SEQUENCE [LARGE SCALE GENOMIC DNA]</scope>
    <source>
        <strain evidence="8">DSM 21857</strain>
    </source>
</reference>
<organism evidence="7 8">
    <name type="scientific">Aquamicrobium aerolatum DSM 21857</name>
    <dbReference type="NCBI Taxonomy" id="1121003"/>
    <lineage>
        <taxon>Bacteria</taxon>
        <taxon>Pseudomonadati</taxon>
        <taxon>Pseudomonadota</taxon>
        <taxon>Alphaproteobacteria</taxon>
        <taxon>Hyphomicrobiales</taxon>
        <taxon>Phyllobacteriaceae</taxon>
        <taxon>Aerobium</taxon>
    </lineage>
</organism>
<dbReference type="InterPro" id="IPR029752">
    <property type="entry name" value="D-isomer_DH_CS1"/>
</dbReference>
<dbReference type="InterPro" id="IPR050418">
    <property type="entry name" value="D-iso_2-hydroxyacid_DH_PdxB"/>
</dbReference>
<dbReference type="SUPFAM" id="SSF52283">
    <property type="entry name" value="Formate/glycerate dehydrogenase catalytic domain-like"/>
    <property type="match status" value="1"/>
</dbReference>
<dbReference type="PROSITE" id="PS00671">
    <property type="entry name" value="D_2_HYDROXYACID_DH_3"/>
    <property type="match status" value="1"/>
</dbReference>
<evidence type="ECO:0000256" key="3">
    <source>
        <dbReference type="ARBA" id="ARBA00023027"/>
    </source>
</evidence>
<feature type="domain" description="D-isomer specific 2-hydroxyacid dehydrogenase NAD-binding" evidence="6">
    <location>
        <begin position="108"/>
        <end position="278"/>
    </location>
</feature>
<evidence type="ECO:0000256" key="2">
    <source>
        <dbReference type="ARBA" id="ARBA00023002"/>
    </source>
</evidence>
<dbReference type="SUPFAM" id="SSF51735">
    <property type="entry name" value="NAD(P)-binding Rossmann-fold domains"/>
    <property type="match status" value="1"/>
</dbReference>